<dbReference type="RefSeq" id="WP_379793031.1">
    <property type="nucleotide sequence ID" value="NZ_CP100400.1"/>
</dbReference>
<keyword evidence="3" id="KW-1185">Reference proteome</keyword>
<name>A0ABD5Q4Z9_9EURY</name>
<evidence type="ECO:0000313" key="3">
    <source>
        <dbReference type="Proteomes" id="UP001595945"/>
    </source>
</evidence>
<dbReference type="Proteomes" id="UP001595945">
    <property type="component" value="Unassembled WGS sequence"/>
</dbReference>
<feature type="compositionally biased region" description="Polar residues" evidence="1">
    <location>
        <begin position="73"/>
        <end position="82"/>
    </location>
</feature>
<evidence type="ECO:0000256" key="1">
    <source>
        <dbReference type="SAM" id="MobiDB-lite"/>
    </source>
</evidence>
<comment type="caution">
    <text evidence="2">The sequence shown here is derived from an EMBL/GenBank/DDBJ whole genome shotgun (WGS) entry which is preliminary data.</text>
</comment>
<dbReference type="EMBL" id="JBHSHT010000002">
    <property type="protein sequence ID" value="MFC4825703.1"/>
    <property type="molecule type" value="Genomic_DNA"/>
</dbReference>
<organism evidence="2 3">
    <name type="scientific">Halorussus aquaticus</name>
    <dbReference type="NCBI Taxonomy" id="2953748"/>
    <lineage>
        <taxon>Archaea</taxon>
        <taxon>Methanobacteriati</taxon>
        <taxon>Methanobacteriota</taxon>
        <taxon>Stenosarchaea group</taxon>
        <taxon>Halobacteria</taxon>
        <taxon>Halobacteriales</taxon>
        <taxon>Haladaptataceae</taxon>
        <taxon>Halorussus</taxon>
    </lineage>
</organism>
<dbReference type="GeneID" id="302506752"/>
<sequence>MTENHGYNTPEEGATDWHVPLNENFERIDGDVEIRDTEENLSEYTPKAGTKFLATDTENEYLGDGSEWQKLATSGKSPSFDSVETGELGHATGSGAARRKLLDTTSGRKIDYDSGKLPKFDAYEVNFSVKGGLDCRINNEGNNQAYEYVTKTGEDVADFLSGDSRRPTGVSKEKAGRWNVLEGTGSGTLLVHGPNVTNRDGLLETTVTVTVTHGPSDTVLESGIVETDNPARSLQISGGKGKLNVYGLDFVR</sequence>
<proteinExistence type="predicted"/>
<gene>
    <name evidence="2" type="ORF">ACFO9K_15710</name>
</gene>
<protein>
    <submittedName>
        <fullName evidence="2">Uncharacterized protein</fullName>
    </submittedName>
</protein>
<dbReference type="AlphaFoldDB" id="A0ABD5Q4Z9"/>
<reference evidence="2 3" key="1">
    <citation type="journal article" date="2019" name="Int. J. Syst. Evol. Microbiol.">
        <title>The Global Catalogue of Microorganisms (GCM) 10K type strain sequencing project: providing services to taxonomists for standard genome sequencing and annotation.</title>
        <authorList>
            <consortium name="The Broad Institute Genomics Platform"/>
            <consortium name="The Broad Institute Genome Sequencing Center for Infectious Disease"/>
            <person name="Wu L."/>
            <person name="Ma J."/>
        </authorList>
    </citation>
    <scope>NUCLEOTIDE SEQUENCE [LARGE SCALE GENOMIC DNA]</scope>
    <source>
        <strain evidence="2 3">XZYJ18</strain>
    </source>
</reference>
<accession>A0ABD5Q4Z9</accession>
<feature type="region of interest" description="Disordered" evidence="1">
    <location>
        <begin position="73"/>
        <end position="96"/>
    </location>
</feature>
<evidence type="ECO:0000313" key="2">
    <source>
        <dbReference type="EMBL" id="MFC4825703.1"/>
    </source>
</evidence>